<dbReference type="Pfam" id="PF00581">
    <property type="entry name" value="Rhodanese"/>
    <property type="match status" value="1"/>
</dbReference>
<dbReference type="PROSITE" id="PS50206">
    <property type="entry name" value="RHODANESE_3"/>
    <property type="match status" value="1"/>
</dbReference>
<evidence type="ECO:0000313" key="3">
    <source>
        <dbReference type="Proteomes" id="UP000005877"/>
    </source>
</evidence>
<sequence>MSEGMVRDLDPREAIRLIQDGGGDPELLILDVRTPQEHERIRIEGSVNLDLHSPAFLAEVSALDRRKAYLVYCLVGVRSRAAAEAMARLGFGEVFNLAGGIRSWTKLGLPTVGR</sequence>
<dbReference type="Gene3D" id="3.40.250.10">
    <property type="entry name" value="Rhodanese-like domain"/>
    <property type="match status" value="1"/>
</dbReference>
<dbReference type="SUPFAM" id="SSF52821">
    <property type="entry name" value="Rhodanese/Cell cycle control phosphatase"/>
    <property type="match status" value="1"/>
</dbReference>
<dbReference type="Proteomes" id="UP000005877">
    <property type="component" value="Chromosome"/>
</dbReference>
<protein>
    <submittedName>
        <fullName evidence="2">Rhodanese-like protein</fullName>
    </submittedName>
</protein>
<dbReference type="AlphaFoldDB" id="G7WQI5"/>
<organism evidence="2 3">
    <name type="scientific">Methanothrix harundinacea (strain 6Ac)</name>
    <name type="common">Methanosaeta harundinacea</name>
    <dbReference type="NCBI Taxonomy" id="1110509"/>
    <lineage>
        <taxon>Archaea</taxon>
        <taxon>Methanobacteriati</taxon>
        <taxon>Methanobacteriota</taxon>
        <taxon>Stenosarchaea group</taxon>
        <taxon>Methanomicrobia</taxon>
        <taxon>Methanotrichales</taxon>
        <taxon>Methanotrichaceae</taxon>
        <taxon>Methanothrix</taxon>
    </lineage>
</organism>
<dbReference type="PANTHER" id="PTHR43031:SF1">
    <property type="entry name" value="PYRIDINE NUCLEOTIDE-DISULPHIDE OXIDOREDUCTASE"/>
    <property type="match status" value="1"/>
</dbReference>
<dbReference type="HOGENOM" id="CLU_089574_1_6_2"/>
<evidence type="ECO:0000259" key="1">
    <source>
        <dbReference type="PROSITE" id="PS50206"/>
    </source>
</evidence>
<evidence type="ECO:0000313" key="2">
    <source>
        <dbReference type="EMBL" id="AET65538.1"/>
    </source>
</evidence>
<dbReference type="EMBL" id="CP003117">
    <property type="protein sequence ID" value="AET65538.1"/>
    <property type="molecule type" value="Genomic_DNA"/>
</dbReference>
<dbReference type="CDD" id="cd00158">
    <property type="entry name" value="RHOD"/>
    <property type="match status" value="1"/>
</dbReference>
<dbReference type="InterPro" id="IPR001763">
    <property type="entry name" value="Rhodanese-like_dom"/>
</dbReference>
<dbReference type="PANTHER" id="PTHR43031">
    <property type="entry name" value="FAD-DEPENDENT OXIDOREDUCTASE"/>
    <property type="match status" value="1"/>
</dbReference>
<dbReference type="InterPro" id="IPR050229">
    <property type="entry name" value="GlpE_sulfurtransferase"/>
</dbReference>
<dbReference type="STRING" id="1110509.Mhar_2186"/>
<keyword evidence="3" id="KW-1185">Reference proteome</keyword>
<dbReference type="KEGG" id="mhi:Mhar_2186"/>
<dbReference type="InterPro" id="IPR036873">
    <property type="entry name" value="Rhodanese-like_dom_sf"/>
</dbReference>
<dbReference type="GeneID" id="12511364"/>
<dbReference type="PATRIC" id="fig|1110509.7.peg.2420"/>
<dbReference type="OrthoDB" id="135517at2157"/>
<dbReference type="RefSeq" id="WP_014587714.1">
    <property type="nucleotide sequence ID" value="NC_017527.1"/>
</dbReference>
<reference evidence="2 3" key="1">
    <citation type="journal article" date="2012" name="PLoS ONE">
        <title>The genome characteristics and predicted function of methyl-group oxidation pathway in the obligate aceticlastic methanogens, Methanosaeta spp.</title>
        <authorList>
            <person name="Zhu J."/>
            <person name="Zheng H."/>
            <person name="Ai G."/>
            <person name="Zhang G."/>
            <person name="Liu D."/>
            <person name="Liu X."/>
            <person name="Dong X."/>
        </authorList>
    </citation>
    <scope>NUCLEOTIDE SEQUENCE [LARGE SCALE GENOMIC DNA]</scope>
    <source>
        <strain evidence="2 3">6Ac</strain>
    </source>
</reference>
<proteinExistence type="predicted"/>
<accession>G7WQI5</accession>
<gene>
    <name evidence="2" type="ordered locus">Mhar_2186</name>
</gene>
<name>G7WQI5_METH6</name>
<feature type="domain" description="Rhodanese" evidence="1">
    <location>
        <begin position="23"/>
        <end position="113"/>
    </location>
</feature>
<dbReference type="SMART" id="SM00450">
    <property type="entry name" value="RHOD"/>
    <property type="match status" value="1"/>
</dbReference>